<feature type="compositionally biased region" description="Basic and acidic residues" evidence="1">
    <location>
        <begin position="90"/>
        <end position="102"/>
    </location>
</feature>
<feature type="region of interest" description="Disordered" evidence="1">
    <location>
        <begin position="27"/>
        <end position="106"/>
    </location>
</feature>
<gene>
    <name evidence="2" type="ORF">ONZ51_g6337</name>
</gene>
<dbReference type="EMBL" id="JAPEVG010000150">
    <property type="protein sequence ID" value="KAJ8480923.1"/>
    <property type="molecule type" value="Genomic_DNA"/>
</dbReference>
<evidence type="ECO:0000256" key="1">
    <source>
        <dbReference type="SAM" id="MobiDB-lite"/>
    </source>
</evidence>
<dbReference type="Proteomes" id="UP001215151">
    <property type="component" value="Unassembled WGS sequence"/>
</dbReference>
<accession>A0AAD7TUP5</accession>
<proteinExistence type="predicted"/>
<evidence type="ECO:0000313" key="2">
    <source>
        <dbReference type="EMBL" id="KAJ8480923.1"/>
    </source>
</evidence>
<feature type="compositionally biased region" description="Polar residues" evidence="1">
    <location>
        <begin position="156"/>
        <end position="165"/>
    </location>
</feature>
<sequence>MERKPSKPFQRLRKLSDSIIHAFTPAAPSRPWTARSGRRVSTHDVGGPTPHPLFSPTVWLRPDDRPTEPWGKKAWRRSTEQLAPPVRDPNAPRRPERPRDLEDLPYGAKGCIKLSDAPWLRVDSPGPSAAMSATVNANTIPFPSAPKTREREFSPFATTGRSSGSGAPPKTVAAPASTRTDKGKGKAREVEGARREDHRSEEPATVRRQGAIRRTSRTSDATLPPSPLQSRSVRNNHEYARGVEDRAVGLQRSRSMATPRPPRHSPVGLSQPFDTPVSTRPRTRPSLRGLPYDNDDARSQQQLPRLFSGASRSTEGSGSDAPMQMPHAPVVTPRVLAQERASMPLHYSQKPRTVKVSGPERVASLEAKIVRPRQPPREQTVPASATSHSREPSRVPPSSTKGKGLPRVASSSTNPPRSVATARPPVHKERERVHDREQSKPAHPHTRQKTGRTVEHYPMTYYYEEVRREFGALQLDLGGAPVPVPSGARDPAPEYGAQGQAQGTAPLRPRRKEREEQGAERERREGPRPSRR</sequence>
<dbReference type="AlphaFoldDB" id="A0AAD7TUP5"/>
<feature type="compositionally biased region" description="Basic and acidic residues" evidence="1">
    <location>
        <begin position="426"/>
        <end position="440"/>
    </location>
</feature>
<comment type="caution">
    <text evidence="2">The sequence shown here is derived from an EMBL/GenBank/DDBJ whole genome shotgun (WGS) entry which is preliminary data.</text>
</comment>
<feature type="compositionally biased region" description="Basic and acidic residues" evidence="1">
    <location>
        <begin position="235"/>
        <end position="247"/>
    </location>
</feature>
<keyword evidence="3" id="KW-1185">Reference proteome</keyword>
<name>A0AAD7TUP5_9APHY</name>
<feature type="region of interest" description="Disordered" evidence="1">
    <location>
        <begin position="477"/>
        <end position="532"/>
    </location>
</feature>
<feature type="compositionally biased region" description="Basic and acidic residues" evidence="1">
    <location>
        <begin position="61"/>
        <end position="71"/>
    </location>
</feature>
<protein>
    <submittedName>
        <fullName evidence="2">Uncharacterized protein</fullName>
    </submittedName>
</protein>
<organism evidence="2 3">
    <name type="scientific">Trametes cubensis</name>
    <dbReference type="NCBI Taxonomy" id="1111947"/>
    <lineage>
        <taxon>Eukaryota</taxon>
        <taxon>Fungi</taxon>
        <taxon>Dikarya</taxon>
        <taxon>Basidiomycota</taxon>
        <taxon>Agaricomycotina</taxon>
        <taxon>Agaricomycetes</taxon>
        <taxon>Polyporales</taxon>
        <taxon>Polyporaceae</taxon>
        <taxon>Trametes</taxon>
    </lineage>
</organism>
<feature type="region of interest" description="Disordered" evidence="1">
    <location>
        <begin position="140"/>
        <end position="456"/>
    </location>
</feature>
<feature type="compositionally biased region" description="Basic and acidic residues" evidence="1">
    <location>
        <begin position="179"/>
        <end position="205"/>
    </location>
</feature>
<evidence type="ECO:0000313" key="3">
    <source>
        <dbReference type="Proteomes" id="UP001215151"/>
    </source>
</evidence>
<feature type="compositionally biased region" description="Basic and acidic residues" evidence="1">
    <location>
        <begin position="512"/>
        <end position="532"/>
    </location>
</feature>
<reference evidence="2" key="1">
    <citation type="submission" date="2022-11" db="EMBL/GenBank/DDBJ databases">
        <title>Genome Sequence of Cubamyces cubensis.</title>
        <authorList>
            <person name="Buettner E."/>
        </authorList>
    </citation>
    <scope>NUCLEOTIDE SEQUENCE</scope>
    <source>
        <strain evidence="2">MPL-01</strain>
    </source>
</reference>